<reference evidence="1" key="1">
    <citation type="submission" date="2020-04" db="EMBL/GenBank/DDBJ databases">
        <title>Draft genome resource of the tomato pathogen Pseudocercospora fuligena.</title>
        <authorList>
            <person name="Zaccaron A."/>
        </authorList>
    </citation>
    <scope>NUCLEOTIDE SEQUENCE</scope>
    <source>
        <strain evidence="1">PF001</strain>
    </source>
</reference>
<proteinExistence type="predicted"/>
<dbReference type="Proteomes" id="UP000660729">
    <property type="component" value="Unassembled WGS sequence"/>
</dbReference>
<name>A0A8H6VM08_9PEZI</name>
<gene>
    <name evidence="1" type="ORF">HII31_01148</name>
</gene>
<accession>A0A8H6VM08</accession>
<dbReference type="AlphaFoldDB" id="A0A8H6VM08"/>
<sequence>MSERHRNPEHRCAVAGGERFVTQTRGSLLWADVTISAASCCLHRAAGPLDTTCNRRAGRWQYESNVGPRRVSRVYGDLAAAGFACSFRRVAAGGTATTQLGSPDANDKLDTRKTACASCYFGPASTTLHSFPYKVMSTMTITVVPAVTIYPDGTHLTGVFTPPWRFHNWTNATAEPVVYFDHTADMVWTVNGMEMFYPTTYVQYIKFQKAVRSSLRKTGREHLGCQSQLTTYTLDVPTDVAPASLFYPLLYNRLLNIVPSPLLEYLEEVGQSHNDTRFQNLKSCGALLSKTMPRRRVLARQANATTVTRNRGLGSGGNITSMTTSQLVSETGEPATILCLGASQTVVSASTQSSASIQLITSEYEPPPITKTPASTLTLAVFRETTSVTTTISAVSVLTPTPSSTYLVLSMVEDHSDTADTTTAHNSTNSVLLIKDRLIGKRAI</sequence>
<dbReference type="OrthoDB" id="3941385at2759"/>
<evidence type="ECO:0000313" key="2">
    <source>
        <dbReference type="Proteomes" id="UP000660729"/>
    </source>
</evidence>
<protein>
    <submittedName>
        <fullName evidence="1">Uncharacterized protein</fullName>
    </submittedName>
</protein>
<comment type="caution">
    <text evidence="1">The sequence shown here is derived from an EMBL/GenBank/DDBJ whole genome shotgun (WGS) entry which is preliminary data.</text>
</comment>
<organism evidence="1 2">
    <name type="scientific">Pseudocercospora fuligena</name>
    <dbReference type="NCBI Taxonomy" id="685502"/>
    <lineage>
        <taxon>Eukaryota</taxon>
        <taxon>Fungi</taxon>
        <taxon>Dikarya</taxon>
        <taxon>Ascomycota</taxon>
        <taxon>Pezizomycotina</taxon>
        <taxon>Dothideomycetes</taxon>
        <taxon>Dothideomycetidae</taxon>
        <taxon>Mycosphaerellales</taxon>
        <taxon>Mycosphaerellaceae</taxon>
        <taxon>Pseudocercospora</taxon>
    </lineage>
</organism>
<evidence type="ECO:0000313" key="1">
    <source>
        <dbReference type="EMBL" id="KAF7197338.1"/>
    </source>
</evidence>
<keyword evidence="2" id="KW-1185">Reference proteome</keyword>
<dbReference type="EMBL" id="JABCIY010000015">
    <property type="protein sequence ID" value="KAF7197338.1"/>
    <property type="molecule type" value="Genomic_DNA"/>
</dbReference>